<dbReference type="Proteomes" id="UP001481413">
    <property type="component" value="Unassembled WGS sequence"/>
</dbReference>
<reference evidence="1 2" key="1">
    <citation type="submission" date="2024-04" db="EMBL/GenBank/DDBJ databases">
        <title>Draft genome sequence of Thalassolituus maritimus NBRC 116585.</title>
        <authorList>
            <person name="Miyakawa T."/>
            <person name="Kusuya Y."/>
            <person name="Miura T."/>
        </authorList>
    </citation>
    <scope>NUCLEOTIDE SEQUENCE [LARGE SCALE GENOMIC DNA]</scope>
    <source>
        <strain evidence="1 2">5NW40-0001</strain>
    </source>
</reference>
<keyword evidence="2" id="KW-1185">Reference proteome</keyword>
<evidence type="ECO:0000313" key="2">
    <source>
        <dbReference type="Proteomes" id="UP001481413"/>
    </source>
</evidence>
<gene>
    <name evidence="1" type="ORF">NBRC116585_01750</name>
</gene>
<organism evidence="1 2">
    <name type="scientific">Thalassolituus maritimus</name>
    <dbReference type="NCBI Taxonomy" id="484498"/>
    <lineage>
        <taxon>Bacteria</taxon>
        <taxon>Pseudomonadati</taxon>
        <taxon>Pseudomonadota</taxon>
        <taxon>Gammaproteobacteria</taxon>
        <taxon>Oceanospirillales</taxon>
        <taxon>Oceanospirillaceae</taxon>
        <taxon>Thalassolituus</taxon>
    </lineage>
</organism>
<accession>A0ABP9ZVA0</accession>
<sequence length="130" mass="14274">MIGEWQPADAGGKPEATPTRELIRMLADAAEAPQSAPADIQQAARQCIQCAPELWTTAFEDIDDEALIKFAFFYIRAEQTLAGFESGASNPAIQVFRYLKSEGRKPSKETVKAMKAETDNRFIPHGDALS</sequence>
<evidence type="ECO:0000313" key="1">
    <source>
        <dbReference type="EMBL" id="GAA6144058.1"/>
    </source>
</evidence>
<protein>
    <submittedName>
        <fullName evidence="1">Uncharacterized protein</fullName>
    </submittedName>
</protein>
<comment type="caution">
    <text evidence="1">The sequence shown here is derived from an EMBL/GenBank/DDBJ whole genome shotgun (WGS) entry which is preliminary data.</text>
</comment>
<dbReference type="RefSeq" id="WP_353293006.1">
    <property type="nucleotide sequence ID" value="NZ_BAABWH010000001.1"/>
</dbReference>
<proteinExistence type="predicted"/>
<dbReference type="EMBL" id="BAABWH010000001">
    <property type="protein sequence ID" value="GAA6144058.1"/>
    <property type="molecule type" value="Genomic_DNA"/>
</dbReference>
<name>A0ABP9ZVA0_9GAMM</name>